<gene>
    <name evidence="2" type="ORF">AA0117_g7410</name>
</gene>
<dbReference type="EMBL" id="PDXD01000019">
    <property type="protein sequence ID" value="RYN73821.1"/>
    <property type="molecule type" value="Genomic_DNA"/>
</dbReference>
<evidence type="ECO:0000313" key="2">
    <source>
        <dbReference type="EMBL" id="RYN73821.1"/>
    </source>
</evidence>
<accession>A0A4Q4NC42</accession>
<dbReference type="AlphaFoldDB" id="A0A4Q4NC42"/>
<proteinExistence type="predicted"/>
<protein>
    <submittedName>
        <fullName evidence="2">Uncharacterized protein</fullName>
    </submittedName>
</protein>
<feature type="compositionally biased region" description="Pro residues" evidence="1">
    <location>
        <begin position="30"/>
        <end position="39"/>
    </location>
</feature>
<organism evidence="2 3">
    <name type="scientific">Alternaria alternata</name>
    <name type="common">Alternaria rot fungus</name>
    <name type="synonym">Torula alternata</name>
    <dbReference type="NCBI Taxonomy" id="5599"/>
    <lineage>
        <taxon>Eukaryota</taxon>
        <taxon>Fungi</taxon>
        <taxon>Dikarya</taxon>
        <taxon>Ascomycota</taxon>
        <taxon>Pezizomycotina</taxon>
        <taxon>Dothideomycetes</taxon>
        <taxon>Pleosporomycetidae</taxon>
        <taxon>Pleosporales</taxon>
        <taxon>Pleosporineae</taxon>
        <taxon>Pleosporaceae</taxon>
        <taxon>Alternaria</taxon>
        <taxon>Alternaria sect. Alternaria</taxon>
        <taxon>Alternaria alternata complex</taxon>
    </lineage>
</organism>
<dbReference type="Proteomes" id="UP000291422">
    <property type="component" value="Unassembled WGS sequence"/>
</dbReference>
<feature type="region of interest" description="Disordered" evidence="1">
    <location>
        <begin position="1"/>
        <end position="39"/>
    </location>
</feature>
<comment type="caution">
    <text evidence="2">The sequence shown here is derived from an EMBL/GenBank/DDBJ whole genome shotgun (WGS) entry which is preliminary data.</text>
</comment>
<evidence type="ECO:0000256" key="1">
    <source>
        <dbReference type="SAM" id="MobiDB-lite"/>
    </source>
</evidence>
<name>A0A4Q4NC42_ALTAL</name>
<evidence type="ECO:0000313" key="3">
    <source>
        <dbReference type="Proteomes" id="UP000291422"/>
    </source>
</evidence>
<sequence>MEGKKSVTLHSQQGTDVDLSAAISHNTLSPPVPPATAED</sequence>
<reference evidence="3" key="1">
    <citation type="journal article" date="2019" name="bioRxiv">
        <title>Genomics, evolutionary history and diagnostics of the Alternaria alternata species group including apple and Asian pear pathotypes.</title>
        <authorList>
            <person name="Armitage A.D."/>
            <person name="Cockerton H.M."/>
            <person name="Sreenivasaprasad S."/>
            <person name="Woodhall J.W."/>
            <person name="Lane C.R."/>
            <person name="Harrison R.J."/>
            <person name="Clarkson J.P."/>
        </authorList>
    </citation>
    <scope>NUCLEOTIDE SEQUENCE [LARGE SCALE GENOMIC DNA]</scope>
    <source>
        <strain evidence="3">FERA 1177</strain>
    </source>
</reference>